<evidence type="ECO:0000313" key="2">
    <source>
        <dbReference type="EMBL" id="PVI03434.1"/>
    </source>
</evidence>
<keyword evidence="1" id="KW-0472">Membrane</keyword>
<protein>
    <submittedName>
        <fullName evidence="2">Uncharacterized protein</fullName>
    </submittedName>
</protein>
<feature type="transmembrane region" description="Helical" evidence="1">
    <location>
        <begin position="106"/>
        <end position="122"/>
    </location>
</feature>
<evidence type="ECO:0000256" key="1">
    <source>
        <dbReference type="SAM" id="Phobius"/>
    </source>
</evidence>
<feature type="transmembrane region" description="Helical" evidence="1">
    <location>
        <begin position="128"/>
        <end position="152"/>
    </location>
</feature>
<reference evidence="2 3" key="1">
    <citation type="journal article" date="2018" name="Sci. Rep.">
        <title>Comparative genomics provides insights into the lifestyle and reveals functional heterogeneity of dark septate endophytic fungi.</title>
        <authorList>
            <person name="Knapp D.G."/>
            <person name="Nemeth J.B."/>
            <person name="Barry K."/>
            <person name="Hainaut M."/>
            <person name="Henrissat B."/>
            <person name="Johnson J."/>
            <person name="Kuo A."/>
            <person name="Lim J.H.P."/>
            <person name="Lipzen A."/>
            <person name="Nolan M."/>
            <person name="Ohm R.A."/>
            <person name="Tamas L."/>
            <person name="Grigoriev I.V."/>
            <person name="Spatafora J.W."/>
            <person name="Nagy L.G."/>
            <person name="Kovacs G.M."/>
        </authorList>
    </citation>
    <scope>NUCLEOTIDE SEQUENCE [LARGE SCALE GENOMIC DNA]</scope>
    <source>
        <strain evidence="2 3">DSE2036</strain>
    </source>
</reference>
<keyword evidence="3" id="KW-1185">Reference proteome</keyword>
<feature type="transmembrane region" description="Helical" evidence="1">
    <location>
        <begin position="68"/>
        <end position="86"/>
    </location>
</feature>
<evidence type="ECO:0000313" key="3">
    <source>
        <dbReference type="Proteomes" id="UP000244855"/>
    </source>
</evidence>
<sequence length="190" mass="22231">MGTVNAHIFGHVKRWNMIKSSKRCPGSSYRKYIASPTRHSQPCATTQALLPGHYSDHIYRPWGMKKSLFLPPFFFFFFFVCSPDSASGRWYRGRFGKISFEKQKKAFHAYVVIPFCFLLFFFPPRFQFLLFFSIDLSPAVFSFSFSVAIAVFPTRDTPFSNTYIYQTSQYKKHIDTPFKQIQTQLSNKKT</sequence>
<keyword evidence="1" id="KW-1133">Transmembrane helix</keyword>
<gene>
    <name evidence="2" type="ORF">DM02DRAFT_251027</name>
</gene>
<dbReference type="AlphaFoldDB" id="A0A2V1E1A9"/>
<dbReference type="EMBL" id="KZ805331">
    <property type="protein sequence ID" value="PVI03434.1"/>
    <property type="molecule type" value="Genomic_DNA"/>
</dbReference>
<accession>A0A2V1E1A9</accession>
<keyword evidence="1" id="KW-0812">Transmembrane</keyword>
<proteinExistence type="predicted"/>
<dbReference type="Proteomes" id="UP000244855">
    <property type="component" value="Unassembled WGS sequence"/>
</dbReference>
<name>A0A2V1E1A9_9PLEO</name>
<organism evidence="2 3">
    <name type="scientific">Periconia macrospinosa</name>
    <dbReference type="NCBI Taxonomy" id="97972"/>
    <lineage>
        <taxon>Eukaryota</taxon>
        <taxon>Fungi</taxon>
        <taxon>Dikarya</taxon>
        <taxon>Ascomycota</taxon>
        <taxon>Pezizomycotina</taxon>
        <taxon>Dothideomycetes</taxon>
        <taxon>Pleosporomycetidae</taxon>
        <taxon>Pleosporales</taxon>
        <taxon>Massarineae</taxon>
        <taxon>Periconiaceae</taxon>
        <taxon>Periconia</taxon>
    </lineage>
</organism>